<reference evidence="1" key="1">
    <citation type="journal article" date="2014" name="Front. Microbiol.">
        <title>High frequency of phylogenetically diverse reductive dehalogenase-homologous genes in deep subseafloor sedimentary metagenomes.</title>
        <authorList>
            <person name="Kawai M."/>
            <person name="Futagami T."/>
            <person name="Toyoda A."/>
            <person name="Takaki Y."/>
            <person name="Nishi S."/>
            <person name="Hori S."/>
            <person name="Arai W."/>
            <person name="Tsubouchi T."/>
            <person name="Morono Y."/>
            <person name="Uchiyama I."/>
            <person name="Ito T."/>
            <person name="Fujiyama A."/>
            <person name="Inagaki F."/>
            <person name="Takami H."/>
        </authorList>
    </citation>
    <scope>NUCLEOTIDE SEQUENCE</scope>
    <source>
        <strain evidence="1">Expedition CK06-06</strain>
    </source>
</reference>
<organism evidence="1">
    <name type="scientific">marine sediment metagenome</name>
    <dbReference type="NCBI Taxonomy" id="412755"/>
    <lineage>
        <taxon>unclassified sequences</taxon>
        <taxon>metagenomes</taxon>
        <taxon>ecological metagenomes</taxon>
    </lineage>
</organism>
<comment type="caution">
    <text evidence="1">The sequence shown here is derived from an EMBL/GenBank/DDBJ whole genome shotgun (WGS) entry which is preliminary data.</text>
</comment>
<gene>
    <name evidence="1" type="ORF">S06H3_55046</name>
</gene>
<protein>
    <submittedName>
        <fullName evidence="1">Uncharacterized protein</fullName>
    </submittedName>
</protein>
<sequence>MAKYPAVAEGLSEEELPYRFIDNIRQKGAYKEQPYIYIASQ</sequence>
<dbReference type="AlphaFoldDB" id="X1PI04"/>
<proteinExistence type="predicted"/>
<accession>X1PI04</accession>
<name>X1PI04_9ZZZZ</name>
<dbReference type="EMBL" id="BARV01035255">
    <property type="protein sequence ID" value="GAI55453.1"/>
    <property type="molecule type" value="Genomic_DNA"/>
</dbReference>
<evidence type="ECO:0000313" key="1">
    <source>
        <dbReference type="EMBL" id="GAI55453.1"/>
    </source>
</evidence>